<gene>
    <name evidence="1" type="ORF">BG844_32210</name>
</gene>
<protein>
    <submittedName>
        <fullName evidence="1">Uncharacterized protein</fullName>
    </submittedName>
</protein>
<name>A0A1K0FC22_9ACTN</name>
<organism evidence="1 2">
    <name type="scientific">Couchioplanes caeruleus subsp. caeruleus</name>
    <dbReference type="NCBI Taxonomy" id="56427"/>
    <lineage>
        <taxon>Bacteria</taxon>
        <taxon>Bacillati</taxon>
        <taxon>Actinomycetota</taxon>
        <taxon>Actinomycetes</taxon>
        <taxon>Micromonosporales</taxon>
        <taxon>Micromonosporaceae</taxon>
        <taxon>Couchioplanes</taxon>
    </lineage>
</organism>
<dbReference type="RefSeq" id="WP_071809130.1">
    <property type="nucleotide sequence ID" value="NZ_MEIA01000477.1"/>
</dbReference>
<dbReference type="InterPro" id="IPR045677">
    <property type="entry name" value="DUF6197"/>
</dbReference>
<dbReference type="Pfam" id="PF19698">
    <property type="entry name" value="DUF6197"/>
    <property type="match status" value="1"/>
</dbReference>
<accession>A0A1K0FC22</accession>
<dbReference type="EMBL" id="MEIA01000477">
    <property type="protein sequence ID" value="OJF10399.1"/>
    <property type="molecule type" value="Genomic_DNA"/>
</dbReference>
<proteinExistence type="predicted"/>
<dbReference type="Proteomes" id="UP000182486">
    <property type="component" value="Unassembled WGS sequence"/>
</dbReference>
<evidence type="ECO:0000313" key="1">
    <source>
        <dbReference type="EMBL" id="OJF10399.1"/>
    </source>
</evidence>
<reference evidence="1 2" key="1">
    <citation type="submission" date="2016-09" db="EMBL/GenBank/DDBJ databases">
        <title>Couchioplanes caeruleus draft genome sequence.</title>
        <authorList>
            <person name="Sheehan J."/>
            <person name="Caffrey P."/>
        </authorList>
    </citation>
    <scope>NUCLEOTIDE SEQUENCE [LARGE SCALE GENOMIC DNA]</scope>
    <source>
        <strain evidence="1 2">DSM 43634</strain>
    </source>
</reference>
<comment type="caution">
    <text evidence="1">The sequence shown here is derived from an EMBL/GenBank/DDBJ whole genome shotgun (WGS) entry which is preliminary data.</text>
</comment>
<sequence>MNRTQNPTGTAADTDSPTVVVTPADILRGAAYYLEEHGWNRRNYYAEGYKPFPPACVAGAIGMAAFGRCVDLLYLNTDPRVDREGLRDYQRAVDFFCTYRTDQMQIALDTYDPASGDPTPEWDFDLYAWNDHAGQTAEHVIATLRAAADEYDRTHGSLR</sequence>
<dbReference type="AlphaFoldDB" id="A0A1K0FC22"/>
<keyword evidence="2" id="KW-1185">Reference proteome</keyword>
<evidence type="ECO:0000313" key="2">
    <source>
        <dbReference type="Proteomes" id="UP000182486"/>
    </source>
</evidence>